<dbReference type="InterPro" id="IPR015422">
    <property type="entry name" value="PyrdxlP-dep_Trfase_small"/>
</dbReference>
<feature type="region of interest" description="Disordered" evidence="1">
    <location>
        <begin position="1"/>
        <end position="27"/>
    </location>
</feature>
<keyword evidence="3" id="KW-1185">Reference proteome</keyword>
<sequence>MRAAREARPHLSPADPARSRRAASVNETAHELEHERLCSRLSTIPGVDLLPSHGAWVLMKVSSPESVATRLNRDLFEGAVTVPQHLAGSIRIPVRSARENEELLKAVARVMRTPDADPDSELDEYRSV</sequence>
<evidence type="ECO:0000313" key="3">
    <source>
        <dbReference type="Proteomes" id="UP000319342"/>
    </source>
</evidence>
<reference evidence="2 3" key="1">
    <citation type="submission" date="2019-02" db="EMBL/GenBank/DDBJ databases">
        <title>Deep-cultivation of Planctomycetes and their phenomic and genomic characterization uncovers novel biology.</title>
        <authorList>
            <person name="Wiegand S."/>
            <person name="Jogler M."/>
            <person name="Boedeker C."/>
            <person name="Pinto D."/>
            <person name="Vollmers J."/>
            <person name="Rivas-Marin E."/>
            <person name="Kohn T."/>
            <person name="Peeters S.H."/>
            <person name="Heuer A."/>
            <person name="Rast P."/>
            <person name="Oberbeckmann S."/>
            <person name="Bunk B."/>
            <person name="Jeske O."/>
            <person name="Meyerdierks A."/>
            <person name="Storesund J.E."/>
            <person name="Kallscheuer N."/>
            <person name="Luecker S."/>
            <person name="Lage O.M."/>
            <person name="Pohl T."/>
            <person name="Merkel B.J."/>
            <person name="Hornburger P."/>
            <person name="Mueller R.-W."/>
            <person name="Bruemmer F."/>
            <person name="Labrenz M."/>
            <person name="Spormann A.M."/>
            <person name="Op den Camp H."/>
            <person name="Overmann J."/>
            <person name="Amann R."/>
            <person name="Jetten M.S.M."/>
            <person name="Mascher T."/>
            <person name="Medema M.H."/>
            <person name="Devos D.P."/>
            <person name="Kaster A.-K."/>
            <person name="Ovreas L."/>
            <person name="Rohde M."/>
            <person name="Galperin M.Y."/>
            <person name="Jogler C."/>
        </authorList>
    </citation>
    <scope>NUCLEOTIDE SEQUENCE [LARGE SCALE GENOMIC DNA]</scope>
    <source>
        <strain evidence="2 3">Pla163</strain>
    </source>
</reference>
<evidence type="ECO:0000256" key="1">
    <source>
        <dbReference type="SAM" id="MobiDB-lite"/>
    </source>
</evidence>
<evidence type="ECO:0000313" key="2">
    <source>
        <dbReference type="EMBL" id="QDU84462.1"/>
    </source>
</evidence>
<dbReference type="Proteomes" id="UP000319342">
    <property type="component" value="Chromosome"/>
</dbReference>
<dbReference type="EMBL" id="CP036290">
    <property type="protein sequence ID" value="QDU84462.1"/>
    <property type="molecule type" value="Genomic_DNA"/>
</dbReference>
<protein>
    <submittedName>
        <fullName evidence="2">Uncharacterized protein</fullName>
    </submittedName>
</protein>
<organism evidence="2 3">
    <name type="scientific">Rohdeia mirabilis</name>
    <dbReference type="NCBI Taxonomy" id="2528008"/>
    <lineage>
        <taxon>Bacteria</taxon>
        <taxon>Pseudomonadati</taxon>
        <taxon>Planctomycetota</taxon>
        <taxon>Planctomycetia</taxon>
        <taxon>Planctomycetia incertae sedis</taxon>
        <taxon>Rohdeia</taxon>
    </lineage>
</organism>
<name>A0A518CZ39_9BACT</name>
<proteinExistence type="predicted"/>
<accession>A0A518CZ39</accession>
<gene>
    <name evidence="2" type="ORF">Pla163_15720</name>
</gene>
<dbReference type="AlphaFoldDB" id="A0A518CZ39"/>
<dbReference type="Gene3D" id="3.90.1150.10">
    <property type="entry name" value="Aspartate Aminotransferase, domain 1"/>
    <property type="match status" value="1"/>
</dbReference>